<dbReference type="GO" id="GO:0051539">
    <property type="term" value="F:4 iron, 4 sulfur cluster binding"/>
    <property type="evidence" value="ECO:0007669"/>
    <property type="project" value="UniProtKB-KW"/>
</dbReference>
<evidence type="ECO:0000256" key="4">
    <source>
        <dbReference type="ARBA" id="ARBA00023004"/>
    </source>
</evidence>
<dbReference type="InterPro" id="IPR013785">
    <property type="entry name" value="Aldolase_TIM"/>
</dbReference>
<keyword evidence="4 6" id="KW-0408">Iron</keyword>
<dbReference type="PANTHER" id="PTHR43076">
    <property type="entry name" value="FO SYNTHASE (COFH)"/>
    <property type="match status" value="1"/>
</dbReference>
<evidence type="ECO:0000256" key="1">
    <source>
        <dbReference type="ARBA" id="ARBA00022485"/>
    </source>
</evidence>
<feature type="binding site" evidence="6 7">
    <location>
        <position position="109"/>
    </location>
    <ligand>
        <name>[4Fe-4S] cluster</name>
        <dbReference type="ChEBI" id="CHEBI:49883"/>
        <note>4Fe-4S-S-AdoMet</note>
    </ligand>
</feature>
<name>A0A545AU89_9ACTN</name>
<proteinExistence type="inferred from homology"/>
<dbReference type="InterPro" id="IPR058240">
    <property type="entry name" value="rSAM_sf"/>
</dbReference>
<dbReference type="InterPro" id="IPR022431">
    <property type="entry name" value="Cyclic_DHFL_synthase_mqnC"/>
</dbReference>
<dbReference type="Pfam" id="PF19288">
    <property type="entry name" value="CofH_C"/>
    <property type="match status" value="1"/>
</dbReference>
<accession>A0A545AU89</accession>
<dbReference type="PANTHER" id="PTHR43076:SF1">
    <property type="entry name" value="LIPOYL SYNTHASE 2"/>
    <property type="match status" value="1"/>
</dbReference>
<dbReference type="GO" id="GO:0044689">
    <property type="term" value="F:7,8-didemethyl-8-hydroxy-5-deazariboflavin synthase activity"/>
    <property type="evidence" value="ECO:0007669"/>
    <property type="project" value="TreeGrafter"/>
</dbReference>
<dbReference type="EC" id="1.21.98.1" evidence="6"/>
<dbReference type="EMBL" id="VIRS01000006">
    <property type="protein sequence ID" value="TQS44907.1"/>
    <property type="molecule type" value="Genomic_DNA"/>
</dbReference>
<dbReference type="Gene3D" id="3.20.20.70">
    <property type="entry name" value="Aldolase class I"/>
    <property type="match status" value="1"/>
</dbReference>
<dbReference type="GO" id="GO:0005506">
    <property type="term" value="F:iron ion binding"/>
    <property type="evidence" value="ECO:0007669"/>
    <property type="project" value="UniProtKB-UniRule"/>
</dbReference>
<dbReference type="CDD" id="cd01335">
    <property type="entry name" value="Radical_SAM"/>
    <property type="match status" value="1"/>
</dbReference>
<feature type="binding site" evidence="6 7">
    <location>
        <position position="116"/>
    </location>
    <ligand>
        <name>[4Fe-4S] cluster</name>
        <dbReference type="ChEBI" id="CHEBI:49883"/>
        <note>4Fe-4S-S-AdoMet</note>
    </ligand>
</feature>
<gene>
    <name evidence="6 10" type="primary">mqnC</name>
    <name evidence="10" type="ORF">FL583_10330</name>
</gene>
<dbReference type="GO" id="GO:0046992">
    <property type="term" value="F:oxidoreductase activity, acting on X-H and Y-H to form an X-Y bond"/>
    <property type="evidence" value="ECO:0007669"/>
    <property type="project" value="UniProtKB-UniRule"/>
</dbReference>
<dbReference type="SFLD" id="SFLDG01064">
    <property type="entry name" value="F420__menaquinone_cofactor_bio"/>
    <property type="match status" value="2"/>
</dbReference>
<comment type="function">
    <text evidence="6">Radical SAM enzyme that catalyzes the cyclization of dehypoxanthine futalosine (DHFL) into cyclic dehypoxanthine futalosine (CDHFL), a step in the biosynthesis of menaquinone (MK, vitamin K2).</text>
</comment>
<evidence type="ECO:0000256" key="7">
    <source>
        <dbReference type="PIRSR" id="PIRSR004762-1"/>
    </source>
</evidence>
<dbReference type="SFLD" id="SFLDG01389">
    <property type="entry name" value="menaquinone_synthsis_involved"/>
    <property type="match status" value="2"/>
</dbReference>
<feature type="domain" description="Radical SAM core" evidence="9">
    <location>
        <begin position="95"/>
        <end position="328"/>
    </location>
</feature>
<dbReference type="PIRSF" id="PIRSF004762">
    <property type="entry name" value="CHP00423"/>
    <property type="match status" value="1"/>
</dbReference>
<dbReference type="NCBIfam" id="TIGR00423">
    <property type="entry name" value="CofH family radical SAM protein"/>
    <property type="match status" value="1"/>
</dbReference>
<evidence type="ECO:0000313" key="10">
    <source>
        <dbReference type="EMBL" id="TQS44907.1"/>
    </source>
</evidence>
<dbReference type="SFLD" id="SFLDS00029">
    <property type="entry name" value="Radical_SAM"/>
    <property type="match status" value="2"/>
</dbReference>
<dbReference type="AlphaFoldDB" id="A0A545AU89"/>
<comment type="caution">
    <text evidence="10">The sequence shown here is derived from an EMBL/GenBank/DDBJ whole genome shotgun (WGS) entry which is preliminary data.</text>
</comment>
<keyword evidence="5 6" id="KW-0411">Iron-sulfur</keyword>
<comment type="cofactor">
    <cofactor evidence="6 7">
        <name>[4Fe-4S] cluster</name>
        <dbReference type="ChEBI" id="CHEBI:49883"/>
    </cofactor>
    <text evidence="6 7">Binds 1 [4Fe-4S] cluster. The cluster is coordinated with 3 cysteines and an exchangeable S-adenosyl-L-methionine.</text>
</comment>
<organism evidence="10 11">
    <name type="scientific">Cryptosporangium phraense</name>
    <dbReference type="NCBI Taxonomy" id="2593070"/>
    <lineage>
        <taxon>Bacteria</taxon>
        <taxon>Bacillati</taxon>
        <taxon>Actinomycetota</taxon>
        <taxon>Actinomycetes</taxon>
        <taxon>Cryptosporangiales</taxon>
        <taxon>Cryptosporangiaceae</taxon>
        <taxon>Cryptosporangium</taxon>
    </lineage>
</organism>
<keyword evidence="6" id="KW-0560">Oxidoreductase</keyword>
<evidence type="ECO:0000256" key="2">
    <source>
        <dbReference type="ARBA" id="ARBA00022691"/>
    </source>
</evidence>
<evidence type="ECO:0000256" key="3">
    <source>
        <dbReference type="ARBA" id="ARBA00022723"/>
    </source>
</evidence>
<feature type="binding site" evidence="8">
    <location>
        <position position="115"/>
    </location>
    <ligand>
        <name>S-adenosyl-L-methionine</name>
        <dbReference type="ChEBI" id="CHEBI:59789"/>
    </ligand>
</feature>
<dbReference type="GO" id="GO:0009234">
    <property type="term" value="P:menaquinone biosynthetic process"/>
    <property type="evidence" value="ECO:0007669"/>
    <property type="project" value="UniProtKB-UniRule"/>
</dbReference>
<keyword evidence="3 6" id="KW-0479">Metal-binding</keyword>
<dbReference type="SUPFAM" id="SSF102114">
    <property type="entry name" value="Radical SAM enzymes"/>
    <property type="match status" value="1"/>
</dbReference>
<evidence type="ECO:0000313" key="11">
    <source>
        <dbReference type="Proteomes" id="UP000317982"/>
    </source>
</evidence>
<dbReference type="InterPro" id="IPR045567">
    <property type="entry name" value="CofH/MnqC-like_C"/>
</dbReference>
<evidence type="ECO:0000256" key="5">
    <source>
        <dbReference type="ARBA" id="ARBA00023014"/>
    </source>
</evidence>
<comment type="pathway">
    <text evidence="6">Quinol/quinone metabolism; menaquinone biosynthesis.</text>
</comment>
<dbReference type="InterPro" id="IPR020050">
    <property type="entry name" value="FO_synthase_su2"/>
</dbReference>
<feature type="binding site" evidence="6 7">
    <location>
        <position position="113"/>
    </location>
    <ligand>
        <name>[4Fe-4S] cluster</name>
        <dbReference type="ChEBI" id="CHEBI:49883"/>
        <note>4Fe-4S-S-AdoMet</note>
    </ligand>
</feature>
<keyword evidence="6" id="KW-0474">Menaquinone biosynthesis</keyword>
<dbReference type="Proteomes" id="UP000317982">
    <property type="component" value="Unassembled WGS sequence"/>
</dbReference>
<keyword evidence="2 6" id="KW-0949">S-adenosyl-L-methionine</keyword>
<evidence type="ECO:0000256" key="8">
    <source>
        <dbReference type="PIRSR" id="PIRSR004762-2"/>
    </source>
</evidence>
<dbReference type="InterPro" id="IPR034405">
    <property type="entry name" value="F420"/>
</dbReference>
<dbReference type="OrthoDB" id="9802027at2"/>
<evidence type="ECO:0000256" key="6">
    <source>
        <dbReference type="HAMAP-Rule" id="MF_00992"/>
    </source>
</evidence>
<evidence type="ECO:0000259" key="9">
    <source>
        <dbReference type="PROSITE" id="PS51918"/>
    </source>
</evidence>
<dbReference type="InterPro" id="IPR007197">
    <property type="entry name" value="rSAM"/>
</dbReference>
<dbReference type="SFLD" id="SFLDF00343">
    <property type="entry name" value="aminofutalosine_synthase_(mqnE"/>
    <property type="match status" value="1"/>
</dbReference>
<feature type="binding site" evidence="8">
    <location>
        <position position="355"/>
    </location>
    <ligand>
        <name>(3R)-3-methyl-D-ornithine</name>
        <dbReference type="ChEBI" id="CHEBI:64642"/>
    </ligand>
</feature>
<dbReference type="UniPathway" id="UPA00079"/>
<keyword evidence="11" id="KW-1185">Reference proteome</keyword>
<dbReference type="InParanoid" id="A0A545AU89"/>
<dbReference type="SFLD" id="SFLDF00342">
    <property type="entry name" value="cyclic_dehypoxanthine_futalosi"/>
    <property type="match status" value="1"/>
</dbReference>
<dbReference type="NCBIfam" id="TIGR03699">
    <property type="entry name" value="menaquin_MqnC"/>
    <property type="match status" value="1"/>
</dbReference>
<dbReference type="GO" id="GO:0016765">
    <property type="term" value="F:transferase activity, transferring alkyl or aryl (other than methyl) groups"/>
    <property type="evidence" value="ECO:0007669"/>
    <property type="project" value="InterPro"/>
</dbReference>
<feature type="binding site" evidence="8">
    <location>
        <position position="333"/>
    </location>
    <ligand>
        <name>(3R)-3-methyl-D-ornithine</name>
        <dbReference type="ChEBI" id="CHEBI:64642"/>
    </ligand>
</feature>
<keyword evidence="1 6" id="KW-0004">4Fe-4S</keyword>
<comment type="similarity">
    <text evidence="6">Belongs to the radical SAM superfamily. MqnC family.</text>
</comment>
<comment type="catalytic activity">
    <reaction evidence="6">
        <text>dehypoxanthine futalosine + S-adenosyl-L-methionine = cyclic dehypoxanthinylfutalosinate + 5'-deoxyadenosine + L-methionine + H(+)</text>
        <dbReference type="Rhea" id="RHEA:33083"/>
        <dbReference type="ChEBI" id="CHEBI:15378"/>
        <dbReference type="ChEBI" id="CHEBI:17319"/>
        <dbReference type="ChEBI" id="CHEBI:57844"/>
        <dbReference type="ChEBI" id="CHEBI:58864"/>
        <dbReference type="ChEBI" id="CHEBI:59789"/>
        <dbReference type="ChEBI" id="CHEBI:64270"/>
        <dbReference type="EC" id="1.21.98.1"/>
    </reaction>
</comment>
<sequence length="437" mass="48169">MVVRRVCACSTLGERDRVLVFAQRLDLDLLHGSPGTLDFVTGTAATADILQRAADGGRISPDEALLLYTDAPLHGLGEAADTVRRRMYGDIAHIATYIIDRNINYTNVCVTACKFCAFYRAPKHKEGWSHDLDEILRRCDEAVKLGATQIMLQGGHHPEYGVEYYETVFSAIKRDFPSLTLHSLGASEVEHMSRVSGVSIEESITRIHAAGLDSFAGAGAEILVERPRKVIAPLKESGERWLEVMETAHGLGVESTATFMMGTGETNAERIEHMRMIRDVQDRTGGFRSFIPWTYQPENNHLKGKTQATSLEYLRLVATARLFFDNVRHLQGSWLTTGKDIGQLTLHYGADDLGSVMLEENVVSSAGAKHRSNRTELIHLMRSAGRTPAQRDTLYDHLVVHEDPANDPSDDHIVSHFASTALPGGGVGRNLPLVEAS</sequence>
<reference evidence="10 11" key="1">
    <citation type="submission" date="2019-07" db="EMBL/GenBank/DDBJ databases">
        <title>Cryptosporangium phraense sp. nov., isolated from plant litter.</title>
        <authorList>
            <person name="Suriyachadkun C."/>
        </authorList>
    </citation>
    <scope>NUCLEOTIDE SEQUENCE [LARGE SCALE GENOMIC DNA]</scope>
    <source>
        <strain evidence="10 11">A-T 5661</strain>
    </source>
</reference>
<feature type="binding site" evidence="8">
    <location>
        <position position="221"/>
    </location>
    <ligand>
        <name>S-adenosyl-L-methionine</name>
        <dbReference type="ChEBI" id="CHEBI:59789"/>
    </ligand>
</feature>
<dbReference type="PROSITE" id="PS51918">
    <property type="entry name" value="RADICAL_SAM"/>
    <property type="match status" value="1"/>
</dbReference>
<protein>
    <recommendedName>
        <fullName evidence="6">Cyclic dehypoxanthine futalosine synthase</fullName>
        <shortName evidence="6">Cyclic DHFL synthase</shortName>
        <ecNumber evidence="6">1.21.98.1</ecNumber>
    </recommendedName>
    <alternativeName>
        <fullName evidence="6">Dehypoxanthine futalosine cyclase</fullName>
        <shortName evidence="6">DHFL cyclase</shortName>
    </alternativeName>
    <alternativeName>
        <fullName evidence="6">Menaquinone biosynthetic enzyme MqnC</fullName>
    </alternativeName>
</protein>
<dbReference type="HAMAP" id="MF_00992">
    <property type="entry name" value="MqnC"/>
    <property type="match status" value="1"/>
</dbReference>
<dbReference type="Pfam" id="PF04055">
    <property type="entry name" value="Radical_SAM"/>
    <property type="match status" value="1"/>
</dbReference>